<dbReference type="GO" id="GO:0070939">
    <property type="term" value="C:Dsl1/NZR complex"/>
    <property type="evidence" value="ECO:0007669"/>
    <property type="project" value="InterPro"/>
</dbReference>
<dbReference type="GO" id="GO:0006890">
    <property type="term" value="P:retrograde vesicle-mediated transport, Golgi to endoplasmic reticulum"/>
    <property type="evidence" value="ECO:0007669"/>
    <property type="project" value="InterPro"/>
</dbReference>
<reference evidence="2" key="1">
    <citation type="submission" date="2017-02" db="UniProtKB">
        <authorList>
            <consortium name="WormBaseParasite"/>
        </authorList>
    </citation>
    <scope>IDENTIFICATION</scope>
</reference>
<dbReference type="GO" id="GO:0060628">
    <property type="term" value="P:regulation of ER to Golgi vesicle-mediated transport"/>
    <property type="evidence" value="ECO:0007669"/>
    <property type="project" value="TreeGrafter"/>
</dbReference>
<accession>A0A0N4Z467</accession>
<evidence type="ECO:0000313" key="2">
    <source>
        <dbReference type="WBParaSite" id="PTRK_0000178800.1"/>
    </source>
</evidence>
<name>A0A0N4Z467_PARTI</name>
<dbReference type="PANTHER" id="PTHR13520:SF0">
    <property type="entry name" value="RAD50-INTERACTING PROTEIN 1"/>
    <property type="match status" value="1"/>
</dbReference>
<dbReference type="STRING" id="131310.A0A0N4Z467"/>
<dbReference type="InterPro" id="IPR007528">
    <property type="entry name" value="RINT1_Tip20"/>
</dbReference>
<sequence>MSTTDPSTFQEMLEVIGENYKNICEKCDEASDSYYLKNEYLKEALPKIQENIKRLKLLKEKLSDIRESDNNILSNFITSISRNPKVEEQYKKLLVSQQRMEECKQKYLVKEIEQNILELLTFKNYDLITKKIQENEKFLKETPEFKENLMEKFVKNCSTLLEGIQFPFDEEIDITVHSSSIEEMESNFKLINILSDKKELEESKIIIIIFDKIRERFNLHFNTKVITNDSSKPELLLTALNNWYSSNIIIIKKLLLSIYKGSDNLIDKVYKEFLISLGIKKIKYWLKYDDIINDPEKFGKLLDTIIMAITEYDGLYSINEDSTKKLLSTFYEEEGILEKWLCMEKVNFKIVANKYLDKLSNDEIEKERDEFDNDASTILYVIQSSVQRYELISDYNVKKQFLSQLIENVYKFKNRLLNIEENEVNCVSRVCINIANIVIKIHTTLKEMEIYIFNNNEEIFTININIDDKDLTYDDVVYDLKEIWLRLVDVQCCELLRTLDKYFITYIDERWHGMGRKNDHIIDNNTLEITESFLPYIYQLKNLYFRMEKMYPSRWLEIIIDKMNYKLFTKFINEFIMKKNFNEYGGKQLLHDIKNGLIVMLSDIFLNNENFGSFKDNILCNSQYIKLLDYINLLSLHPAVGVLLKESARDNPDEILIPKLEEFNFTGIVGREEILMVLNRKCDLLS</sequence>
<evidence type="ECO:0000313" key="1">
    <source>
        <dbReference type="Proteomes" id="UP000038045"/>
    </source>
</evidence>
<dbReference type="WBParaSite" id="PTRK_0000178800.1">
    <property type="protein sequence ID" value="PTRK_0000178800.1"/>
    <property type="gene ID" value="PTRK_0000178800"/>
</dbReference>
<dbReference type="Proteomes" id="UP000038045">
    <property type="component" value="Unplaced"/>
</dbReference>
<keyword evidence="1" id="KW-1185">Reference proteome</keyword>
<proteinExistence type="predicted"/>
<dbReference type="Pfam" id="PF04437">
    <property type="entry name" value="RINT1_TIP1"/>
    <property type="match status" value="1"/>
</dbReference>
<dbReference type="GO" id="GO:0006888">
    <property type="term" value="P:endoplasmic reticulum to Golgi vesicle-mediated transport"/>
    <property type="evidence" value="ECO:0007669"/>
    <property type="project" value="InterPro"/>
</dbReference>
<dbReference type="PANTHER" id="PTHR13520">
    <property type="entry name" value="RAD50-INTERACTING PROTEIN 1 RINT-1"/>
    <property type="match status" value="1"/>
</dbReference>
<protein>
    <submittedName>
        <fullName evidence="2">Exocyst complex component Sec6</fullName>
    </submittedName>
</protein>
<organism evidence="1 2">
    <name type="scientific">Parastrongyloides trichosuri</name>
    <name type="common">Possum-specific nematode worm</name>
    <dbReference type="NCBI Taxonomy" id="131310"/>
    <lineage>
        <taxon>Eukaryota</taxon>
        <taxon>Metazoa</taxon>
        <taxon>Ecdysozoa</taxon>
        <taxon>Nematoda</taxon>
        <taxon>Chromadorea</taxon>
        <taxon>Rhabditida</taxon>
        <taxon>Tylenchina</taxon>
        <taxon>Panagrolaimomorpha</taxon>
        <taxon>Strongyloidoidea</taxon>
        <taxon>Strongyloididae</taxon>
        <taxon>Parastrongyloides</taxon>
    </lineage>
</organism>
<dbReference type="AlphaFoldDB" id="A0A0N4Z467"/>